<dbReference type="InterPro" id="IPR020449">
    <property type="entry name" value="Tscrpt_reg_AraC-type_HTH"/>
</dbReference>
<evidence type="ECO:0000256" key="3">
    <source>
        <dbReference type="ARBA" id="ARBA00023163"/>
    </source>
</evidence>
<keyword evidence="3" id="KW-0804">Transcription</keyword>
<dbReference type="SMART" id="SM00448">
    <property type="entry name" value="REC"/>
    <property type="match status" value="1"/>
</dbReference>
<feature type="domain" description="HTH araC/xylS-type" evidence="5">
    <location>
        <begin position="433"/>
        <end position="532"/>
    </location>
</feature>
<organism evidence="7 8">
    <name type="scientific">Cohnella thailandensis</name>
    <dbReference type="NCBI Taxonomy" id="557557"/>
    <lineage>
        <taxon>Bacteria</taxon>
        <taxon>Bacillati</taxon>
        <taxon>Bacillota</taxon>
        <taxon>Bacilli</taxon>
        <taxon>Bacillales</taxon>
        <taxon>Paenibacillaceae</taxon>
        <taxon>Cohnella</taxon>
    </lineage>
</organism>
<dbReference type="PROSITE" id="PS01124">
    <property type="entry name" value="HTH_ARAC_FAMILY_2"/>
    <property type="match status" value="1"/>
</dbReference>
<protein>
    <submittedName>
        <fullName evidence="7">Helix-turn-helix domain-containing protein</fullName>
    </submittedName>
</protein>
<dbReference type="RefSeq" id="WP_185122985.1">
    <property type="nucleotide sequence ID" value="NZ_JACJVQ010000024.1"/>
</dbReference>
<accession>A0A841T653</accession>
<dbReference type="EMBL" id="JACJVQ010000024">
    <property type="protein sequence ID" value="MBB6637788.1"/>
    <property type="molecule type" value="Genomic_DNA"/>
</dbReference>
<evidence type="ECO:0000256" key="1">
    <source>
        <dbReference type="ARBA" id="ARBA00023015"/>
    </source>
</evidence>
<feature type="modified residue" description="4-aspartylphosphate" evidence="4">
    <location>
        <position position="55"/>
    </location>
</feature>
<reference evidence="7 8" key="1">
    <citation type="submission" date="2020-08" db="EMBL/GenBank/DDBJ databases">
        <title>Cohnella phylogeny.</title>
        <authorList>
            <person name="Dunlap C."/>
        </authorList>
    </citation>
    <scope>NUCLEOTIDE SEQUENCE [LARGE SCALE GENOMIC DNA]</scope>
    <source>
        <strain evidence="7 8">DSM 25241</strain>
    </source>
</reference>
<evidence type="ECO:0000256" key="2">
    <source>
        <dbReference type="ARBA" id="ARBA00023125"/>
    </source>
</evidence>
<dbReference type="GO" id="GO:0003700">
    <property type="term" value="F:DNA-binding transcription factor activity"/>
    <property type="evidence" value="ECO:0007669"/>
    <property type="project" value="InterPro"/>
</dbReference>
<proteinExistence type="predicted"/>
<dbReference type="GO" id="GO:0043565">
    <property type="term" value="F:sequence-specific DNA binding"/>
    <property type="evidence" value="ECO:0007669"/>
    <property type="project" value="InterPro"/>
</dbReference>
<dbReference type="Gene3D" id="3.40.50.2300">
    <property type="match status" value="1"/>
</dbReference>
<sequence length="536" mass="60960">MYQVLLVDDEVHAVRGLEAGMRWDRLDVSEVHTAHSLKQAQEVLGRGGVDLMVCDIEMPQGSGLELLAWVREHHPRTETVFLTCHSDFGYAKQAISLSSFDYLLKPVDYGELEGVLAKAIDKIGKDRERRRFEETHRKYAQLWEAHRPLRKERFWKDIVEQAIPAIPERIDSRAAESNLSYHSGQSFLPIYVQVQRWNKTLSQREQRIMEYALRNAAEEQMCGNDAEAAVVPLDNGAILVIQPWSENESLKRVKGSCDEYIASCNRYFYCDLCIYVGSPAFPPGMAESLRELRRRSRDNVTVTNEALLPGELAACRSPFVPPPLKEWAEWMKSGARDRLEADIESYLGTLKEEKGSLNGAGLQRIYQDFLQMVLYVLQLKGLQANEVFSENLLTGKPEAALRSLQAFREWALNVVEAAMSRLHATEGSLSIVDRVKRFISEQLGEQELSREEIANHVYLNPDYLTRLFKKECGLSISDYLQQQRIEYAKKLLAGSEQSISDIALASGYSNLSYFSTIFKKATGTAPADYRRSCQKL</sequence>
<dbReference type="Pfam" id="PF00072">
    <property type="entry name" value="Response_reg"/>
    <property type="match status" value="1"/>
</dbReference>
<dbReference type="PRINTS" id="PR00032">
    <property type="entry name" value="HTHARAC"/>
</dbReference>
<dbReference type="PROSITE" id="PS00041">
    <property type="entry name" value="HTH_ARAC_FAMILY_1"/>
    <property type="match status" value="1"/>
</dbReference>
<keyword evidence="2" id="KW-0238">DNA-binding</keyword>
<evidence type="ECO:0000256" key="4">
    <source>
        <dbReference type="PROSITE-ProRule" id="PRU00169"/>
    </source>
</evidence>
<dbReference type="SUPFAM" id="SSF52172">
    <property type="entry name" value="CheY-like"/>
    <property type="match status" value="1"/>
</dbReference>
<evidence type="ECO:0000259" key="5">
    <source>
        <dbReference type="PROSITE" id="PS01124"/>
    </source>
</evidence>
<dbReference type="AlphaFoldDB" id="A0A841T653"/>
<comment type="caution">
    <text evidence="7">The sequence shown here is derived from an EMBL/GenBank/DDBJ whole genome shotgun (WGS) entry which is preliminary data.</text>
</comment>
<evidence type="ECO:0000313" key="7">
    <source>
        <dbReference type="EMBL" id="MBB6637788.1"/>
    </source>
</evidence>
<dbReference type="InterPro" id="IPR018062">
    <property type="entry name" value="HTH_AraC-typ_CS"/>
</dbReference>
<evidence type="ECO:0000259" key="6">
    <source>
        <dbReference type="PROSITE" id="PS50110"/>
    </source>
</evidence>
<dbReference type="PANTHER" id="PTHR43280:SF2">
    <property type="entry name" value="HTH-TYPE TRANSCRIPTIONAL REGULATOR EXSA"/>
    <property type="match status" value="1"/>
</dbReference>
<name>A0A841T653_9BACL</name>
<dbReference type="SUPFAM" id="SSF46689">
    <property type="entry name" value="Homeodomain-like"/>
    <property type="match status" value="2"/>
</dbReference>
<gene>
    <name evidence="7" type="ORF">H7B67_26990</name>
</gene>
<dbReference type="Proteomes" id="UP000535838">
    <property type="component" value="Unassembled WGS sequence"/>
</dbReference>
<dbReference type="InterPro" id="IPR001789">
    <property type="entry name" value="Sig_transdc_resp-reg_receiver"/>
</dbReference>
<keyword evidence="8" id="KW-1185">Reference proteome</keyword>
<keyword evidence="4" id="KW-0597">Phosphoprotein</keyword>
<keyword evidence="1" id="KW-0805">Transcription regulation</keyword>
<dbReference type="CDD" id="cd17536">
    <property type="entry name" value="REC_YesN-like"/>
    <property type="match status" value="1"/>
</dbReference>
<dbReference type="InterPro" id="IPR009057">
    <property type="entry name" value="Homeodomain-like_sf"/>
</dbReference>
<dbReference type="InterPro" id="IPR018060">
    <property type="entry name" value="HTH_AraC"/>
</dbReference>
<dbReference type="Gene3D" id="1.10.10.60">
    <property type="entry name" value="Homeodomain-like"/>
    <property type="match status" value="2"/>
</dbReference>
<dbReference type="SMART" id="SM00342">
    <property type="entry name" value="HTH_ARAC"/>
    <property type="match status" value="1"/>
</dbReference>
<dbReference type="Pfam" id="PF12833">
    <property type="entry name" value="HTH_18"/>
    <property type="match status" value="1"/>
</dbReference>
<dbReference type="GO" id="GO:0000160">
    <property type="term" value="P:phosphorelay signal transduction system"/>
    <property type="evidence" value="ECO:0007669"/>
    <property type="project" value="InterPro"/>
</dbReference>
<feature type="domain" description="Response regulatory" evidence="6">
    <location>
        <begin position="3"/>
        <end position="120"/>
    </location>
</feature>
<dbReference type="PROSITE" id="PS50110">
    <property type="entry name" value="RESPONSE_REGULATORY"/>
    <property type="match status" value="1"/>
</dbReference>
<evidence type="ECO:0000313" key="8">
    <source>
        <dbReference type="Proteomes" id="UP000535838"/>
    </source>
</evidence>
<dbReference type="InterPro" id="IPR011006">
    <property type="entry name" value="CheY-like_superfamily"/>
</dbReference>
<dbReference type="PANTHER" id="PTHR43280">
    <property type="entry name" value="ARAC-FAMILY TRANSCRIPTIONAL REGULATOR"/>
    <property type="match status" value="1"/>
</dbReference>